<organism evidence="5 6">
    <name type="scientific">Pedobacter caeni</name>
    <dbReference type="NCBI Taxonomy" id="288992"/>
    <lineage>
        <taxon>Bacteria</taxon>
        <taxon>Pseudomonadati</taxon>
        <taxon>Bacteroidota</taxon>
        <taxon>Sphingobacteriia</taxon>
        <taxon>Sphingobacteriales</taxon>
        <taxon>Sphingobacteriaceae</taxon>
        <taxon>Pedobacter</taxon>
    </lineage>
</organism>
<keyword evidence="1" id="KW-0732">Signal</keyword>
<evidence type="ECO:0000259" key="4">
    <source>
        <dbReference type="Pfam" id="PF17168"/>
    </source>
</evidence>
<dbReference type="EMBL" id="FQUQ01000002">
    <property type="protein sequence ID" value="SHF40877.1"/>
    <property type="molecule type" value="Genomic_DNA"/>
</dbReference>
<proteinExistence type="predicted"/>
<protein>
    <recommendedName>
        <fullName evidence="7">L-glutaminase</fullName>
    </recommendedName>
</protein>
<feature type="domain" description="Glutaminase A central" evidence="3">
    <location>
        <begin position="513"/>
        <end position="850"/>
    </location>
</feature>
<dbReference type="Gene3D" id="2.60.120.260">
    <property type="entry name" value="Galactose-binding domain-like"/>
    <property type="match status" value="1"/>
</dbReference>
<dbReference type="InterPro" id="IPR052743">
    <property type="entry name" value="Glutaminase_GtaA"/>
</dbReference>
<dbReference type="InterPro" id="IPR032514">
    <property type="entry name" value="GtaA_central"/>
</dbReference>
<evidence type="ECO:0008006" key="7">
    <source>
        <dbReference type="Google" id="ProtNLM"/>
    </source>
</evidence>
<dbReference type="InterPro" id="IPR008928">
    <property type="entry name" value="6-hairpin_glycosidase_sf"/>
</dbReference>
<feature type="signal peptide" evidence="1">
    <location>
        <begin position="1"/>
        <end position="27"/>
    </location>
</feature>
<evidence type="ECO:0000259" key="2">
    <source>
        <dbReference type="Pfam" id="PF16334"/>
    </source>
</evidence>
<dbReference type="AlphaFoldDB" id="A0A1M5BEV9"/>
<dbReference type="Proteomes" id="UP000184287">
    <property type="component" value="Unassembled WGS sequence"/>
</dbReference>
<evidence type="ECO:0000256" key="1">
    <source>
        <dbReference type="SAM" id="SignalP"/>
    </source>
</evidence>
<sequence length="867" mass="96581">MKRFPKYIIPQILTGIVVGFTLLSAQAQQSKAPSYPLITHDPYFSIWSNTDQLNQSATTHWTGAEQALNGLIQVDGKTYRFMGHSEKVYQSILPAADEKAYRFSFTETAPKKEWNELNFDASAWKSGAAPFGDLWAQAGTEWKSSKLWAIRSFQLNDRIPEVVYLKINHDDQVEVYLNGLQILSKKGFTAGKYLYVPIKGAALKSLKKGNNVLAIYIQNTGGGQWLDAGLVTDDPVNNKKIILAEQTNRMIKATQTTYSFKCGGIDLTLDFTSPLLMNDLELISRPVSYLTYRVKSNDRKKHQVKVLFSASTDIAVNTSTQEIEAEQVNVPGLSVLKAGTTAQPVLQKSGDNVRIDWGYVHVAVPQSQKSSQFIAKGTASPALFQSGSNGLNTGKASGINQAKELNQATGNQTAGLNKTQGINNVKGTKYALNTVLDFGQVGQATKQQFVMLAYEDLESVQYFGKNLKAWWTNDGTRTFNSLLQQSAEEYPQIIEKCNAFDRQMYAAAVQSGGEKYAGLCVIAYRQAISAHKLVKSPKGELLFMSKENYSNGSIYTVDITYPSAPLFLAYNPELVKGLLNGMFEYSESGRWKKPYPAHDLGTYPLANGQTYGEDMPVEESGNMIIITAATVKAEGNPAYARKHWSALSTWAGYLSKEGFDPGNQLCTDDFAGHLNRNANLSVKAIVALGAYGWMAQELGETDTAAKYTNMAKEMAKKWMELADDGDHYSLAFGQKGTWSQKYNLVWDKLLNLELFTKTVYEKELKYYLGKQNKYGLPLDSRKSYTKSDWVLWTSVLTSNRSDFEAFIDPIYLYAIETPSRSPISDWHETKDAVRQNFTARSVVGGYFIKLLESKWSRSKEGNSNTKK</sequence>
<accession>A0A1M5BEV9</accession>
<feature type="chain" id="PRO_5013019456" description="L-glutaminase" evidence="1">
    <location>
        <begin position="28"/>
        <end position="867"/>
    </location>
</feature>
<dbReference type="GO" id="GO:0005975">
    <property type="term" value="P:carbohydrate metabolic process"/>
    <property type="evidence" value="ECO:0007669"/>
    <property type="project" value="InterPro"/>
</dbReference>
<evidence type="ECO:0000313" key="5">
    <source>
        <dbReference type="EMBL" id="SHF40877.1"/>
    </source>
</evidence>
<dbReference type="Gene3D" id="1.50.10.10">
    <property type="match status" value="1"/>
</dbReference>
<feature type="domain" description="DUF4964" evidence="2">
    <location>
        <begin position="25"/>
        <end position="93"/>
    </location>
</feature>
<dbReference type="InterPro" id="IPR012341">
    <property type="entry name" value="6hp_glycosidase-like_sf"/>
</dbReference>
<dbReference type="RefSeq" id="WP_234994518.1">
    <property type="nucleotide sequence ID" value="NZ_FQUQ01000002.1"/>
</dbReference>
<dbReference type="InterPro" id="IPR008979">
    <property type="entry name" value="Galactose-bd-like_sf"/>
</dbReference>
<dbReference type="PANTHER" id="PTHR31987:SF1">
    <property type="entry name" value="GLUTAMINASE A"/>
    <property type="match status" value="1"/>
</dbReference>
<dbReference type="Pfam" id="PF17168">
    <property type="entry name" value="DUF5127"/>
    <property type="match status" value="1"/>
</dbReference>
<dbReference type="Pfam" id="PF16335">
    <property type="entry name" value="GtaA_6_Hairpin"/>
    <property type="match status" value="1"/>
</dbReference>
<dbReference type="SUPFAM" id="SSF48208">
    <property type="entry name" value="Six-hairpin glycosidases"/>
    <property type="match status" value="1"/>
</dbReference>
<keyword evidence="6" id="KW-1185">Reference proteome</keyword>
<gene>
    <name evidence="5" type="ORF">SAMN04488522_1021157</name>
</gene>
<evidence type="ECO:0000313" key="6">
    <source>
        <dbReference type="Proteomes" id="UP000184287"/>
    </source>
</evidence>
<dbReference type="SUPFAM" id="SSF49785">
    <property type="entry name" value="Galactose-binding domain-like"/>
    <property type="match status" value="1"/>
</dbReference>
<feature type="domain" description="Glutaminase A N-terminal" evidence="4">
    <location>
        <begin position="254"/>
        <end position="506"/>
    </location>
</feature>
<dbReference type="PANTHER" id="PTHR31987">
    <property type="entry name" value="GLUTAMINASE A-RELATED"/>
    <property type="match status" value="1"/>
</dbReference>
<evidence type="ECO:0000259" key="3">
    <source>
        <dbReference type="Pfam" id="PF16335"/>
    </source>
</evidence>
<dbReference type="InterPro" id="IPR033433">
    <property type="entry name" value="GtaA_N"/>
</dbReference>
<dbReference type="InterPro" id="IPR032515">
    <property type="entry name" value="DUF4964"/>
</dbReference>
<reference evidence="6" key="1">
    <citation type="submission" date="2016-11" db="EMBL/GenBank/DDBJ databases">
        <authorList>
            <person name="Varghese N."/>
            <person name="Submissions S."/>
        </authorList>
    </citation>
    <scope>NUCLEOTIDE SEQUENCE [LARGE SCALE GENOMIC DNA]</scope>
    <source>
        <strain evidence="6">DSM 16990</strain>
    </source>
</reference>
<name>A0A1M5BEV9_9SPHI</name>
<dbReference type="STRING" id="288992.SAMN04488522_1021157"/>
<dbReference type="Pfam" id="PF16334">
    <property type="entry name" value="DUF4964"/>
    <property type="match status" value="1"/>
</dbReference>